<dbReference type="GeneID" id="41967479"/>
<feature type="transmembrane region" description="Helical" evidence="1">
    <location>
        <begin position="179"/>
        <end position="202"/>
    </location>
</feature>
<comment type="caution">
    <text evidence="2">The sequence shown here is derived from an EMBL/GenBank/DDBJ whole genome shotgun (WGS) entry which is preliminary data.</text>
</comment>
<dbReference type="GO" id="GO:0031505">
    <property type="term" value="P:fungal-type cell wall organization"/>
    <property type="evidence" value="ECO:0007669"/>
    <property type="project" value="TreeGrafter"/>
</dbReference>
<dbReference type="InterPro" id="IPR009571">
    <property type="entry name" value="SUR7/Rim9-like_fungi"/>
</dbReference>
<keyword evidence="3" id="KW-1185">Reference proteome</keyword>
<dbReference type="GO" id="GO:0051285">
    <property type="term" value="C:cell cortex of cell tip"/>
    <property type="evidence" value="ECO:0007669"/>
    <property type="project" value="TreeGrafter"/>
</dbReference>
<dbReference type="STRING" id="1093900.A0A507BG67"/>
<organism evidence="2 3">
    <name type="scientific">Thyridium curvatum</name>
    <dbReference type="NCBI Taxonomy" id="1093900"/>
    <lineage>
        <taxon>Eukaryota</taxon>
        <taxon>Fungi</taxon>
        <taxon>Dikarya</taxon>
        <taxon>Ascomycota</taxon>
        <taxon>Pezizomycotina</taxon>
        <taxon>Sordariomycetes</taxon>
        <taxon>Sordariomycetidae</taxon>
        <taxon>Thyridiales</taxon>
        <taxon>Thyridiaceae</taxon>
        <taxon>Thyridium</taxon>
    </lineage>
</organism>
<proteinExistence type="predicted"/>
<feature type="transmembrane region" description="Helical" evidence="1">
    <location>
        <begin position="49"/>
        <end position="70"/>
    </location>
</feature>
<dbReference type="PANTHER" id="PTHR28019">
    <property type="entry name" value="CELL MEMBRANE PROTEIN YLR413W-RELATED"/>
    <property type="match status" value="1"/>
</dbReference>
<keyword evidence="1" id="KW-0812">Transmembrane</keyword>
<dbReference type="EMBL" id="SKBQ01000001">
    <property type="protein sequence ID" value="TPX15698.1"/>
    <property type="molecule type" value="Genomic_DNA"/>
</dbReference>
<dbReference type="GO" id="GO:0005886">
    <property type="term" value="C:plasma membrane"/>
    <property type="evidence" value="ECO:0007669"/>
    <property type="project" value="InterPro"/>
</dbReference>
<evidence type="ECO:0000256" key="1">
    <source>
        <dbReference type="SAM" id="Phobius"/>
    </source>
</evidence>
<dbReference type="RefSeq" id="XP_030997409.1">
    <property type="nucleotide sequence ID" value="XM_031137462.1"/>
</dbReference>
<dbReference type="InterPro" id="IPR052413">
    <property type="entry name" value="SUR7_domain"/>
</dbReference>
<gene>
    <name evidence="2" type="ORF">E0L32_000032</name>
</gene>
<sequence length="305" mass="33373">MALPSILGIRKRHQTNGQLSTNLDTQSASTRYGNVSKADLKRATKTRRIATMIASFSYLLSVIFLLLVIIGNINGSGALPSIYFFKLDLADIIPQSAPNANLINSIARTIGLHDFYQVGLWNFCEGYADTGITYCSKPQRLYWFNPVKILMNELLAGATIALPTQVVQILDILRLTSQLMFGFFMAGIVLNFVLMLASFLAVRSRWVSLPFGIISCLAGLVVLAATVIGTVISLVFKIAAESQSELNIHAYVGVKMFVFMWLAVGFTGLSFIIHSGMGCCCTSQRDIKIGRKKIREKSPVASTAS</sequence>
<dbReference type="OrthoDB" id="2327445at2759"/>
<accession>A0A507BG67</accession>
<dbReference type="AlphaFoldDB" id="A0A507BG67"/>
<feature type="transmembrane region" description="Helical" evidence="1">
    <location>
        <begin position="208"/>
        <end position="236"/>
    </location>
</feature>
<dbReference type="Proteomes" id="UP000319257">
    <property type="component" value="Unassembled WGS sequence"/>
</dbReference>
<feature type="transmembrane region" description="Helical" evidence="1">
    <location>
        <begin position="248"/>
        <end position="273"/>
    </location>
</feature>
<dbReference type="FunCoup" id="A0A507BG67">
    <property type="interactions" value="58"/>
</dbReference>
<dbReference type="Pfam" id="PF06687">
    <property type="entry name" value="SUR7"/>
    <property type="match status" value="1"/>
</dbReference>
<name>A0A507BG67_9PEZI</name>
<reference evidence="2 3" key="1">
    <citation type="submission" date="2019-06" db="EMBL/GenBank/DDBJ databases">
        <title>Draft genome sequence of the filamentous fungus Phialemoniopsis curvata isolated from diesel fuel.</title>
        <authorList>
            <person name="Varaljay V.A."/>
            <person name="Lyon W.J."/>
            <person name="Crouch A.L."/>
            <person name="Drake C.E."/>
            <person name="Hollomon J.M."/>
            <person name="Nadeau L.J."/>
            <person name="Nunn H.S."/>
            <person name="Stevenson B.S."/>
            <person name="Bojanowski C.L."/>
            <person name="Crookes-Goodson W.J."/>
        </authorList>
    </citation>
    <scope>NUCLEOTIDE SEQUENCE [LARGE SCALE GENOMIC DNA]</scope>
    <source>
        <strain evidence="2 3">D216</strain>
    </source>
</reference>
<keyword evidence="1" id="KW-1133">Transmembrane helix</keyword>
<evidence type="ECO:0000313" key="2">
    <source>
        <dbReference type="EMBL" id="TPX15698.1"/>
    </source>
</evidence>
<protein>
    <submittedName>
        <fullName evidence="2">Uncharacterized protein</fullName>
    </submittedName>
</protein>
<evidence type="ECO:0000313" key="3">
    <source>
        <dbReference type="Proteomes" id="UP000319257"/>
    </source>
</evidence>
<dbReference type="InParanoid" id="A0A507BG67"/>
<keyword evidence="1" id="KW-0472">Membrane</keyword>
<dbReference type="PANTHER" id="PTHR28019:SF2">
    <property type="entry name" value="CELL MEMBRANE PROTEIN YLR413W-RELATED"/>
    <property type="match status" value="1"/>
</dbReference>